<evidence type="ECO:0000256" key="2">
    <source>
        <dbReference type="ARBA" id="ARBA00022723"/>
    </source>
</evidence>
<comment type="similarity">
    <text evidence="5">Belongs to the radical SAM superfamily. Anaerobic sulfatase-maturating enzyme family.</text>
</comment>
<keyword evidence="8" id="KW-1185">Reference proteome</keyword>
<dbReference type="InterPro" id="IPR006638">
    <property type="entry name" value="Elp3/MiaA/NifB-like_rSAM"/>
</dbReference>
<dbReference type="Pfam" id="PF04055">
    <property type="entry name" value="Radical_SAM"/>
    <property type="match status" value="1"/>
</dbReference>
<dbReference type="InterPro" id="IPR023867">
    <property type="entry name" value="Sulphatase_maturase_rSAM"/>
</dbReference>
<comment type="caution">
    <text evidence="7">The sequence shown here is derived from an EMBL/GenBank/DDBJ whole genome shotgun (WGS) entry which is preliminary data.</text>
</comment>
<dbReference type="InterPro" id="IPR024023">
    <property type="entry name" value="rSAM_paired_HxsB"/>
</dbReference>
<evidence type="ECO:0000256" key="3">
    <source>
        <dbReference type="ARBA" id="ARBA00023004"/>
    </source>
</evidence>
<evidence type="ECO:0000313" key="8">
    <source>
        <dbReference type="Proteomes" id="UP001056693"/>
    </source>
</evidence>
<keyword evidence="2" id="KW-0479">Metal-binding</keyword>
<sequence length="459" mass="52343">MINYFNFKKFNNKYLITNDLGRYLFADKKELFSLINNQVDMNSDFGKSAEKNMFCYNGSPRGFAEKVKPYFRDSKNYLFSSTGLHIFVVTKSCNLKCVYCQTQNGNEIPNGFMTEEIAERAVDIALTSPNDNLSFEFQGGEPLANFSVIQHIVEYTELKKRSKNITYNIVTNLTLITQDIVDFIKKYNVGISTSIDGNELVHNMNRRYRNGKGSYSDVKHSIELLKVNGVRFGAIQTTTSNSLPFYKEIIDEYISMGLKSIFIRPLTPLGCANKDWNFVGYSAEKFIEFYNKAFDYILQLNMNGTEISEGHATIFLSKILHGYPVNYMELRSPCGAGIGQIAYYYDGNVYTCDEGRMLAEMGDDSFKLGNVYNNTYDELINCNNCKAACISSVLESLPTCHDCVYSPYCGTCPVTNLALNKNIFNREPNSYRCKTYRGILDKIFSALQNEKEKSIIEKW</sequence>
<dbReference type="CDD" id="cd01335">
    <property type="entry name" value="Radical_SAM"/>
    <property type="match status" value="1"/>
</dbReference>
<dbReference type="SFLD" id="SFLDG01386">
    <property type="entry name" value="main_SPASM_domain-containing"/>
    <property type="match status" value="1"/>
</dbReference>
<dbReference type="PANTHER" id="PTHR43273:SF3">
    <property type="entry name" value="ANAEROBIC SULFATASE-MATURATING ENZYME HOMOLOG ASLB-RELATED"/>
    <property type="match status" value="1"/>
</dbReference>
<dbReference type="SFLD" id="SFLDG01384">
    <property type="entry name" value="thioether_bond_formation_requi"/>
    <property type="match status" value="1"/>
</dbReference>
<evidence type="ECO:0000256" key="4">
    <source>
        <dbReference type="ARBA" id="ARBA00023014"/>
    </source>
</evidence>
<dbReference type="SFLD" id="SFLDG01067">
    <property type="entry name" value="SPASM/twitch_domain_containing"/>
    <property type="match status" value="1"/>
</dbReference>
<keyword evidence="4" id="KW-0411">Iron-sulfur</keyword>
<evidence type="ECO:0000259" key="6">
    <source>
        <dbReference type="SMART" id="SM00729"/>
    </source>
</evidence>
<dbReference type="RefSeq" id="WP_249377386.1">
    <property type="nucleotide sequence ID" value="NZ_SNUZ01000017.1"/>
</dbReference>
<proteinExistence type="inferred from homology"/>
<name>A0ABT0NJY5_9FIRM</name>
<dbReference type="SUPFAM" id="SSF102114">
    <property type="entry name" value="Radical SAM enzymes"/>
    <property type="match status" value="1"/>
</dbReference>
<dbReference type="InterPro" id="IPR058240">
    <property type="entry name" value="rSAM_sf"/>
</dbReference>
<dbReference type="Proteomes" id="UP001056693">
    <property type="component" value="Unassembled WGS sequence"/>
</dbReference>
<accession>A0ABT0NJY5</accession>
<dbReference type="SFLD" id="SFLDG01072">
    <property type="entry name" value="dehydrogenase_like"/>
    <property type="match status" value="1"/>
</dbReference>
<evidence type="ECO:0000256" key="5">
    <source>
        <dbReference type="ARBA" id="ARBA00023601"/>
    </source>
</evidence>
<gene>
    <name evidence="7" type="primary">hxsB</name>
    <name evidence="7" type="ORF">E2N93_11345</name>
</gene>
<dbReference type="InterPro" id="IPR013785">
    <property type="entry name" value="Aldolase_TIM"/>
</dbReference>
<protein>
    <submittedName>
        <fullName evidence="7">His-Xaa-Ser system radical SAM maturase HxsB</fullName>
    </submittedName>
</protein>
<organism evidence="7 8">
    <name type="scientific">Ruminococcus bromii</name>
    <dbReference type="NCBI Taxonomy" id="40518"/>
    <lineage>
        <taxon>Bacteria</taxon>
        <taxon>Bacillati</taxon>
        <taxon>Bacillota</taxon>
        <taxon>Clostridia</taxon>
        <taxon>Eubacteriales</taxon>
        <taxon>Oscillospiraceae</taxon>
        <taxon>Ruminococcus</taxon>
    </lineage>
</organism>
<dbReference type="PANTHER" id="PTHR43273">
    <property type="entry name" value="ANAEROBIC SULFATASE-MATURATING ENZYME HOMOLOG ASLB-RELATED"/>
    <property type="match status" value="1"/>
</dbReference>
<dbReference type="InterPro" id="IPR007197">
    <property type="entry name" value="rSAM"/>
</dbReference>
<dbReference type="NCBIfam" id="TIGR03978">
    <property type="entry name" value="rSAM_paired_1"/>
    <property type="match status" value="1"/>
</dbReference>
<keyword evidence="1" id="KW-0949">S-adenosyl-L-methionine</keyword>
<dbReference type="SFLD" id="SFLDS00029">
    <property type="entry name" value="Radical_SAM"/>
    <property type="match status" value="1"/>
</dbReference>
<evidence type="ECO:0000256" key="1">
    <source>
        <dbReference type="ARBA" id="ARBA00022691"/>
    </source>
</evidence>
<keyword evidence="3" id="KW-0408">Iron</keyword>
<evidence type="ECO:0000313" key="7">
    <source>
        <dbReference type="EMBL" id="MCL3788570.1"/>
    </source>
</evidence>
<feature type="domain" description="Elp3/MiaA/NifB-like radical SAM core" evidence="6">
    <location>
        <begin position="83"/>
        <end position="292"/>
    </location>
</feature>
<dbReference type="Gene3D" id="3.20.20.70">
    <property type="entry name" value="Aldolase class I"/>
    <property type="match status" value="1"/>
</dbReference>
<reference evidence="7 8" key="1">
    <citation type="submission" date="2019-03" db="EMBL/GenBank/DDBJ databases">
        <authorList>
            <person name="Molinero N."/>
            <person name="Sanchez B."/>
            <person name="Walker A."/>
            <person name="Duncan S."/>
            <person name="Delgado S."/>
            <person name="Margolles A."/>
        </authorList>
    </citation>
    <scope>NUCLEOTIDE SEQUENCE [LARGE SCALE GENOMIC DNA]</scope>
    <source>
        <strain evidence="7 8">IPLA60002</strain>
    </source>
</reference>
<dbReference type="SMART" id="SM00729">
    <property type="entry name" value="Elp3"/>
    <property type="match status" value="1"/>
</dbReference>
<dbReference type="EMBL" id="SNUZ01000017">
    <property type="protein sequence ID" value="MCL3788570.1"/>
    <property type="molecule type" value="Genomic_DNA"/>
</dbReference>